<gene>
    <name evidence="3" type="ORF">C1I60_04570</name>
</gene>
<organism evidence="3 4">
    <name type="scientific">Paenibacillus terrae</name>
    <dbReference type="NCBI Taxonomy" id="159743"/>
    <lineage>
        <taxon>Bacteria</taxon>
        <taxon>Bacillati</taxon>
        <taxon>Bacillota</taxon>
        <taxon>Bacilli</taxon>
        <taxon>Bacillales</taxon>
        <taxon>Paenibacillaceae</taxon>
        <taxon>Paenibacillus</taxon>
    </lineage>
</organism>
<dbReference type="RefSeq" id="WP_137060683.1">
    <property type="nucleotide sequence ID" value="NZ_PNXQ01000005.1"/>
</dbReference>
<reference evidence="3 4" key="1">
    <citation type="submission" date="2018-01" db="EMBL/GenBank/DDBJ databases">
        <title>Bacillales members from the olive rhizosphere are effective biological control agents against Verticillium dahliae.</title>
        <authorList>
            <person name="Gomez-Lama C."/>
            <person name="Legarda G."/>
            <person name="Ruano-Rosa D."/>
            <person name="Pizarro-Tobias P."/>
            <person name="Valverde-Corredor A."/>
            <person name="Niqui J.L."/>
            <person name="Trivino J.C."/>
            <person name="Roca A."/>
            <person name="Mercado-Blanco J."/>
        </authorList>
    </citation>
    <scope>NUCLEOTIDE SEQUENCE [LARGE SCALE GENOMIC DNA]</scope>
    <source>
        <strain evidence="3 4">PIC167</strain>
    </source>
</reference>
<evidence type="ECO:0000313" key="4">
    <source>
        <dbReference type="Proteomes" id="UP000308114"/>
    </source>
</evidence>
<sequence>MDYKDLLILVYFNSMKASYSYREISDNFGLSFFQVESLINKLQEENLLALDGYYKLTSTAIKLLEEYNMLNIDYFDSFEVKSIFTKKPMGFDEVYIPIGFTKKIK</sequence>
<protein>
    <recommendedName>
        <fullName evidence="5">MarR family transcriptional regulator</fullName>
    </recommendedName>
</protein>
<dbReference type="Proteomes" id="UP000308114">
    <property type="component" value="Unassembled WGS sequence"/>
</dbReference>
<evidence type="ECO:0000313" key="3">
    <source>
        <dbReference type="EMBL" id="TKH45737.1"/>
    </source>
</evidence>
<dbReference type="SUPFAM" id="SSF46785">
    <property type="entry name" value="Winged helix' DNA-binding domain"/>
    <property type="match status" value="1"/>
</dbReference>
<evidence type="ECO:0008006" key="5">
    <source>
        <dbReference type="Google" id="ProtNLM"/>
    </source>
</evidence>
<dbReference type="EMBL" id="PNXQ01000005">
    <property type="protein sequence ID" value="TKH45737.1"/>
    <property type="molecule type" value="Genomic_DNA"/>
</dbReference>
<evidence type="ECO:0000256" key="2">
    <source>
        <dbReference type="ARBA" id="ARBA00023163"/>
    </source>
</evidence>
<name>A0A4U2Q147_9BACL</name>
<dbReference type="InterPro" id="IPR036390">
    <property type="entry name" value="WH_DNA-bd_sf"/>
</dbReference>
<accession>A0A4U2Q147</accession>
<dbReference type="GO" id="GO:0006355">
    <property type="term" value="P:regulation of DNA-templated transcription"/>
    <property type="evidence" value="ECO:0007669"/>
    <property type="project" value="InterPro"/>
</dbReference>
<evidence type="ECO:0000256" key="1">
    <source>
        <dbReference type="ARBA" id="ARBA00023015"/>
    </source>
</evidence>
<proteinExistence type="predicted"/>
<comment type="caution">
    <text evidence="3">The sequence shown here is derived from an EMBL/GenBank/DDBJ whole genome shotgun (WGS) entry which is preliminary data.</text>
</comment>
<keyword evidence="1" id="KW-0805">Transcription regulation</keyword>
<dbReference type="InterPro" id="IPR006793">
    <property type="entry name" value="FaeA"/>
</dbReference>
<dbReference type="AlphaFoldDB" id="A0A4U2Q147"/>
<keyword evidence="2" id="KW-0804">Transcription</keyword>
<dbReference type="Pfam" id="PF04703">
    <property type="entry name" value="FaeA"/>
    <property type="match status" value="1"/>
</dbReference>